<keyword evidence="1" id="KW-0808">Transferase</keyword>
<dbReference type="Proteomes" id="UP000597138">
    <property type="component" value="Unassembled WGS sequence"/>
</dbReference>
<dbReference type="InterPro" id="IPR000182">
    <property type="entry name" value="GNAT_dom"/>
</dbReference>
<dbReference type="PROSITE" id="PS51186">
    <property type="entry name" value="GNAT"/>
    <property type="match status" value="1"/>
</dbReference>
<reference evidence="5" key="1">
    <citation type="journal article" date="2019" name="Int. J. Syst. Evol. Microbiol.">
        <title>The Global Catalogue of Microorganisms (GCM) 10K type strain sequencing project: providing services to taxonomists for standard genome sequencing and annotation.</title>
        <authorList>
            <consortium name="The Broad Institute Genomics Platform"/>
            <consortium name="The Broad Institute Genome Sequencing Center for Infectious Disease"/>
            <person name="Wu L."/>
            <person name="Ma J."/>
        </authorList>
    </citation>
    <scope>NUCLEOTIDE SEQUENCE [LARGE SCALE GENOMIC DNA]</scope>
    <source>
        <strain evidence="5">CGMCC 1.11013</strain>
    </source>
</reference>
<comment type="caution">
    <text evidence="4">The sequence shown here is derived from an EMBL/GenBank/DDBJ whole genome shotgun (WGS) entry which is preliminary data.</text>
</comment>
<evidence type="ECO:0000313" key="4">
    <source>
        <dbReference type="EMBL" id="GGD82558.1"/>
    </source>
</evidence>
<protein>
    <recommendedName>
        <fullName evidence="3">N-acetyltransferase domain-containing protein</fullName>
    </recommendedName>
</protein>
<name>A0ABQ1RWE1_9BURK</name>
<feature type="domain" description="N-acetyltransferase" evidence="3">
    <location>
        <begin position="8"/>
        <end position="156"/>
    </location>
</feature>
<organism evidence="4 5">
    <name type="scientific">Caballeronia grimmiae</name>
    <dbReference type="NCBI Taxonomy" id="1071679"/>
    <lineage>
        <taxon>Bacteria</taxon>
        <taxon>Pseudomonadati</taxon>
        <taxon>Pseudomonadota</taxon>
        <taxon>Betaproteobacteria</taxon>
        <taxon>Burkholderiales</taxon>
        <taxon>Burkholderiaceae</taxon>
        <taxon>Caballeronia</taxon>
    </lineage>
</organism>
<gene>
    <name evidence="4" type="ORF">GCM10010985_41270</name>
</gene>
<dbReference type="Pfam" id="PF00583">
    <property type="entry name" value="Acetyltransf_1"/>
    <property type="match status" value="1"/>
</dbReference>
<evidence type="ECO:0000256" key="2">
    <source>
        <dbReference type="ARBA" id="ARBA00023315"/>
    </source>
</evidence>
<evidence type="ECO:0000259" key="3">
    <source>
        <dbReference type="PROSITE" id="PS51186"/>
    </source>
</evidence>
<dbReference type="PANTHER" id="PTHR43877">
    <property type="entry name" value="AMINOALKYLPHOSPHONATE N-ACETYLTRANSFERASE-RELATED-RELATED"/>
    <property type="match status" value="1"/>
</dbReference>
<keyword evidence="2" id="KW-0012">Acyltransferase</keyword>
<dbReference type="RefSeq" id="WP_229754011.1">
    <property type="nucleotide sequence ID" value="NZ_BMEG01000007.1"/>
</dbReference>
<evidence type="ECO:0000313" key="5">
    <source>
        <dbReference type="Proteomes" id="UP000597138"/>
    </source>
</evidence>
<sequence length="167" mass="18510">MTPSGTAILVQREDPWSKDAQALLDELSAMLAVYSGDSGQSRFCLQDVCSARGAFLVARNEQGFSLGCGAFRRFDYGVAEVKRLYSRPNTCGVGSALLAQLEAEAAAVGYHKLLLETRAFNRRAIAFYQRNGFRATTPYGIYVHQPDARCFEKVISPRAKQRRTDEC</sequence>
<dbReference type="PANTHER" id="PTHR43877:SF2">
    <property type="entry name" value="AMINOALKYLPHOSPHONATE N-ACETYLTRANSFERASE-RELATED"/>
    <property type="match status" value="1"/>
</dbReference>
<dbReference type="InterPro" id="IPR050832">
    <property type="entry name" value="Bact_Acetyltransf"/>
</dbReference>
<dbReference type="SUPFAM" id="SSF55729">
    <property type="entry name" value="Acyl-CoA N-acyltransferases (Nat)"/>
    <property type="match status" value="1"/>
</dbReference>
<dbReference type="Gene3D" id="3.40.630.30">
    <property type="match status" value="1"/>
</dbReference>
<dbReference type="InterPro" id="IPR016181">
    <property type="entry name" value="Acyl_CoA_acyltransferase"/>
</dbReference>
<dbReference type="EMBL" id="BMEG01000007">
    <property type="protein sequence ID" value="GGD82558.1"/>
    <property type="molecule type" value="Genomic_DNA"/>
</dbReference>
<proteinExistence type="predicted"/>
<evidence type="ECO:0000256" key="1">
    <source>
        <dbReference type="ARBA" id="ARBA00022679"/>
    </source>
</evidence>
<accession>A0ABQ1RWE1</accession>
<keyword evidence="5" id="KW-1185">Reference proteome</keyword>